<dbReference type="Pfam" id="PF07589">
    <property type="entry name" value="PEP-CTERM"/>
    <property type="match status" value="1"/>
</dbReference>
<feature type="chain" id="PRO_5022210118" evidence="1">
    <location>
        <begin position="25"/>
        <end position="318"/>
    </location>
</feature>
<organism evidence="3 4">
    <name type="scientific">Adhaeretor mobilis</name>
    <dbReference type="NCBI Taxonomy" id="1930276"/>
    <lineage>
        <taxon>Bacteria</taxon>
        <taxon>Pseudomonadati</taxon>
        <taxon>Planctomycetota</taxon>
        <taxon>Planctomycetia</taxon>
        <taxon>Pirellulales</taxon>
        <taxon>Lacipirellulaceae</taxon>
        <taxon>Adhaeretor</taxon>
    </lineage>
</organism>
<dbReference type="KEGG" id="amob:HG15A2_05010"/>
<evidence type="ECO:0000313" key="3">
    <source>
        <dbReference type="EMBL" id="QDS97240.1"/>
    </source>
</evidence>
<gene>
    <name evidence="3" type="ORF">HG15A2_05010</name>
</gene>
<name>A0A517MQS9_9BACT</name>
<evidence type="ECO:0000256" key="1">
    <source>
        <dbReference type="SAM" id="SignalP"/>
    </source>
</evidence>
<dbReference type="NCBIfam" id="TIGR02595">
    <property type="entry name" value="PEP_CTERM"/>
    <property type="match status" value="1"/>
</dbReference>
<evidence type="ECO:0000313" key="4">
    <source>
        <dbReference type="Proteomes" id="UP000319852"/>
    </source>
</evidence>
<dbReference type="InterPro" id="IPR013424">
    <property type="entry name" value="Ice-binding_C"/>
</dbReference>
<dbReference type="RefSeq" id="WP_145057455.1">
    <property type="nucleotide sequence ID" value="NZ_CP036263.1"/>
</dbReference>
<protein>
    <submittedName>
        <fullName evidence="3">PEP-CTERM motif protein</fullName>
    </submittedName>
</protein>
<dbReference type="Proteomes" id="UP000319852">
    <property type="component" value="Chromosome"/>
</dbReference>
<sequence precursor="true">MTVKNIVSCCVAASMLLAASSTYATELYRDNLESGVSWGINSSSADVAATFGFDYGAAGVAIPEAPNTRVGDAPTTGLKAEANLAVAGADEFTVYPIGQNFTGNYELRFDAWMNFDLENYYNNGQAGTTEFMGGGLGYDNTGTSVGSGAQVLATGDGGSGSDWRAFADGAFLSTSDMVAGTRNGFDPYYSDFLPSMLPPAGQAQTYVGPEGGIAGSPGFQWITFEIKSANGKARVTIEKPGGDRLHLTSINAPGDAPFTSDGNISLTYTDFFSSISSAPDMQFGIFDNVEVNSIPEPSSVLLLGLAGLGLVARRRRNV</sequence>
<reference evidence="3 4" key="1">
    <citation type="submission" date="2019-02" db="EMBL/GenBank/DDBJ databases">
        <title>Deep-cultivation of Planctomycetes and their phenomic and genomic characterization uncovers novel biology.</title>
        <authorList>
            <person name="Wiegand S."/>
            <person name="Jogler M."/>
            <person name="Boedeker C."/>
            <person name="Pinto D."/>
            <person name="Vollmers J."/>
            <person name="Rivas-Marin E."/>
            <person name="Kohn T."/>
            <person name="Peeters S.H."/>
            <person name="Heuer A."/>
            <person name="Rast P."/>
            <person name="Oberbeckmann S."/>
            <person name="Bunk B."/>
            <person name="Jeske O."/>
            <person name="Meyerdierks A."/>
            <person name="Storesund J.E."/>
            <person name="Kallscheuer N."/>
            <person name="Luecker S."/>
            <person name="Lage O.M."/>
            <person name="Pohl T."/>
            <person name="Merkel B.J."/>
            <person name="Hornburger P."/>
            <person name="Mueller R.-W."/>
            <person name="Bruemmer F."/>
            <person name="Labrenz M."/>
            <person name="Spormann A.M."/>
            <person name="Op den Camp H."/>
            <person name="Overmann J."/>
            <person name="Amann R."/>
            <person name="Jetten M.S.M."/>
            <person name="Mascher T."/>
            <person name="Medema M.H."/>
            <person name="Devos D.P."/>
            <person name="Kaster A.-K."/>
            <person name="Ovreas L."/>
            <person name="Rohde M."/>
            <person name="Galperin M.Y."/>
            <person name="Jogler C."/>
        </authorList>
    </citation>
    <scope>NUCLEOTIDE SEQUENCE [LARGE SCALE GENOMIC DNA]</scope>
    <source>
        <strain evidence="3 4">HG15A2</strain>
    </source>
</reference>
<feature type="signal peptide" evidence="1">
    <location>
        <begin position="1"/>
        <end position="24"/>
    </location>
</feature>
<accession>A0A517MQS9</accession>
<evidence type="ECO:0000259" key="2">
    <source>
        <dbReference type="Pfam" id="PF07589"/>
    </source>
</evidence>
<dbReference type="EMBL" id="CP036263">
    <property type="protein sequence ID" value="QDS97240.1"/>
    <property type="molecule type" value="Genomic_DNA"/>
</dbReference>
<dbReference type="OrthoDB" id="270582at2"/>
<feature type="domain" description="Ice-binding protein C-terminal" evidence="2">
    <location>
        <begin position="293"/>
        <end position="315"/>
    </location>
</feature>
<dbReference type="AlphaFoldDB" id="A0A517MQS9"/>
<proteinExistence type="predicted"/>
<keyword evidence="1" id="KW-0732">Signal</keyword>
<keyword evidence="4" id="KW-1185">Reference proteome</keyword>